<dbReference type="EMBL" id="FONR01000011">
    <property type="protein sequence ID" value="SFF71499.1"/>
    <property type="molecule type" value="Genomic_DNA"/>
</dbReference>
<evidence type="ECO:0000313" key="3">
    <source>
        <dbReference type="Proteomes" id="UP000181942"/>
    </source>
</evidence>
<feature type="region of interest" description="Disordered" evidence="1">
    <location>
        <begin position="1"/>
        <end position="28"/>
    </location>
</feature>
<protein>
    <submittedName>
        <fullName evidence="2">Uncharacterized protein</fullName>
    </submittedName>
</protein>
<name>A0A1I2KYV1_9ACTN</name>
<dbReference type="Proteomes" id="UP000181942">
    <property type="component" value="Unassembled WGS sequence"/>
</dbReference>
<proteinExistence type="predicted"/>
<evidence type="ECO:0000313" key="2">
    <source>
        <dbReference type="EMBL" id="SFF71499.1"/>
    </source>
</evidence>
<feature type="compositionally biased region" description="Basic residues" evidence="1">
    <location>
        <begin position="9"/>
        <end position="20"/>
    </location>
</feature>
<evidence type="ECO:0000256" key="1">
    <source>
        <dbReference type="SAM" id="MobiDB-lite"/>
    </source>
</evidence>
<sequence length="78" mass="8423">MLRSTQGGSRHRIGVRKRDRIHAGPGARGGHPVHAFCGYLECEPPWARNALTVDQAVRARGYVQATSSVAASTVWGIL</sequence>
<dbReference type="AlphaFoldDB" id="A0A1I2KYV1"/>
<gene>
    <name evidence="2" type="ORF">SAMN02787118_11141</name>
</gene>
<organism evidence="2 3">
    <name type="scientific">Streptomyces mirabilis</name>
    <dbReference type="NCBI Taxonomy" id="68239"/>
    <lineage>
        <taxon>Bacteria</taxon>
        <taxon>Bacillati</taxon>
        <taxon>Actinomycetota</taxon>
        <taxon>Actinomycetes</taxon>
        <taxon>Kitasatosporales</taxon>
        <taxon>Streptomycetaceae</taxon>
        <taxon>Streptomyces</taxon>
    </lineage>
</organism>
<accession>A0A1I2KYV1</accession>
<reference evidence="2 3" key="1">
    <citation type="submission" date="2016-10" db="EMBL/GenBank/DDBJ databases">
        <authorList>
            <person name="de Groot N.N."/>
        </authorList>
    </citation>
    <scope>NUCLEOTIDE SEQUENCE [LARGE SCALE GENOMIC DNA]</scope>
    <source>
        <strain evidence="2 3">OK461</strain>
    </source>
</reference>